<proteinExistence type="predicted"/>
<dbReference type="Proteomes" id="UP000024329">
    <property type="component" value="Unassembled WGS sequence"/>
</dbReference>
<dbReference type="PANTHER" id="PTHR22642:SF2">
    <property type="entry name" value="PROTEIN LONG AFTER FAR-RED 3"/>
    <property type="match status" value="1"/>
</dbReference>
<name>A0A031K2D2_9SPHN</name>
<dbReference type="Gene3D" id="3.20.20.140">
    <property type="entry name" value="Metal-dependent hydrolases"/>
    <property type="match status" value="1"/>
</dbReference>
<dbReference type="STRING" id="158500.BES08_04875"/>
<evidence type="ECO:0000313" key="3">
    <source>
        <dbReference type="Proteomes" id="UP000024329"/>
    </source>
</evidence>
<reference evidence="2 3" key="1">
    <citation type="submission" date="2014-03" db="EMBL/GenBank/DDBJ databases">
        <title>Whole genome sequence of Novosphingobium resinovorum KF1.</title>
        <authorList>
            <person name="Gan H.M."/>
            <person name="Gan H.Y."/>
            <person name="Chew T.H."/>
            <person name="Savka M.A."/>
        </authorList>
    </citation>
    <scope>NUCLEOTIDE SEQUENCE [LARGE SCALE GENOMIC DNA]</scope>
    <source>
        <strain evidence="2 3">KF1</strain>
    </source>
</reference>
<accession>A0A031K2D2</accession>
<dbReference type="InterPro" id="IPR011059">
    <property type="entry name" value="Metal-dep_hydrolase_composite"/>
</dbReference>
<keyword evidence="2" id="KW-0378">Hydrolase</keyword>
<dbReference type="PATRIC" id="fig|158500.4.peg.1486"/>
<dbReference type="Gene3D" id="3.10.310.70">
    <property type="match status" value="1"/>
</dbReference>
<dbReference type="SUPFAM" id="SSF51556">
    <property type="entry name" value="Metallo-dependent hydrolases"/>
    <property type="match status" value="1"/>
</dbReference>
<comment type="caution">
    <text evidence="2">The sequence shown here is derived from an EMBL/GenBank/DDBJ whole genome shotgun (WGS) entry which is preliminary data.</text>
</comment>
<protein>
    <submittedName>
        <fullName evidence="2">Putative TIM-barrel fold metal-dependent hydrolase</fullName>
    </submittedName>
</protein>
<dbReference type="InterPro" id="IPR032466">
    <property type="entry name" value="Metal_Hydrolase"/>
</dbReference>
<dbReference type="AlphaFoldDB" id="A0A031K2D2"/>
<evidence type="ECO:0000313" key="2">
    <source>
        <dbReference type="EMBL" id="EZP83339.1"/>
    </source>
</evidence>
<dbReference type="eggNOG" id="COG1574">
    <property type="taxonomic scope" value="Bacteria"/>
</dbReference>
<evidence type="ECO:0000259" key="1">
    <source>
        <dbReference type="Pfam" id="PF07969"/>
    </source>
</evidence>
<dbReference type="GO" id="GO:0016810">
    <property type="term" value="F:hydrolase activity, acting on carbon-nitrogen (but not peptide) bonds"/>
    <property type="evidence" value="ECO:0007669"/>
    <property type="project" value="InterPro"/>
</dbReference>
<gene>
    <name evidence="2" type="ORF">BV97_01449</name>
</gene>
<organism evidence="2 3">
    <name type="scientific">Novosphingobium resinovorum</name>
    <dbReference type="NCBI Taxonomy" id="158500"/>
    <lineage>
        <taxon>Bacteria</taxon>
        <taxon>Pseudomonadati</taxon>
        <taxon>Pseudomonadota</taxon>
        <taxon>Alphaproteobacteria</taxon>
        <taxon>Sphingomonadales</taxon>
        <taxon>Sphingomonadaceae</taxon>
        <taxon>Novosphingobium</taxon>
    </lineage>
</organism>
<dbReference type="PANTHER" id="PTHR22642">
    <property type="entry name" value="IMIDAZOLONEPROPIONASE"/>
    <property type="match status" value="1"/>
</dbReference>
<dbReference type="Pfam" id="PF07969">
    <property type="entry name" value="Amidohydro_3"/>
    <property type="match status" value="1"/>
</dbReference>
<dbReference type="RefSeq" id="WP_036524521.1">
    <property type="nucleotide sequence ID" value="NZ_JFYZ01000003.1"/>
</dbReference>
<dbReference type="Gene3D" id="2.30.40.10">
    <property type="entry name" value="Urease, subunit C, domain 1"/>
    <property type="match status" value="1"/>
</dbReference>
<feature type="domain" description="Amidohydrolase 3" evidence="1">
    <location>
        <begin position="36"/>
        <end position="456"/>
    </location>
</feature>
<dbReference type="EMBL" id="JFYZ01000003">
    <property type="protein sequence ID" value="EZP83339.1"/>
    <property type="molecule type" value="Genomic_DNA"/>
</dbReference>
<sequence>MLIRKAEIWGLSHGDVRIEGQRIASIGNLSPRPREQVIDARGGLLLPGLHDHHIHLAALAAQQASVSCGPPSVLSPAQLAQALEIPGTGWLRAVDFHESVLGGTLPDARMLDRMVPDRPVRMQHRTGRMWLLNSRALEALLALADPPPGLEREAGRFTGRLFDEDAWLSRTLGGTLPDFAETSSQLARFGITGVTDMSPRNDAVVAQNFAQQRAEARLLQAPTLAGSLALSEKFPPHCTLGPLKLHLHENALPDFDAALSLIRAGRAQGRALAVHCVTEVELVFTLALLEADGSAPGDRIEHVSVASPDLVARMHGLRLSACVQPHFIAERGDRYLADVDPRHHVDLYRLRSLKAAGMPLAGGSDAPYGSADPWKSIAAAISRRTPGGAVIGPNEALTPEDALALYLADPADFSRQRRIAIGATADLCLLDRPWAEVRARFDKNDVRLVIAGGKLIHQRIDKPPFERLLRAEASA</sequence>
<dbReference type="SUPFAM" id="SSF51338">
    <property type="entry name" value="Composite domain of metallo-dependent hydrolases"/>
    <property type="match status" value="1"/>
</dbReference>
<dbReference type="InterPro" id="IPR013108">
    <property type="entry name" value="Amidohydro_3"/>
</dbReference>